<gene>
    <name evidence="7" type="ORF">SAMN04515672_0363</name>
</gene>
<evidence type="ECO:0000313" key="8">
    <source>
        <dbReference type="Proteomes" id="UP000198882"/>
    </source>
</evidence>
<evidence type="ECO:0000256" key="1">
    <source>
        <dbReference type="ARBA" id="ARBA00004651"/>
    </source>
</evidence>
<feature type="transmembrane region" description="Helical" evidence="6">
    <location>
        <begin position="96"/>
        <end position="123"/>
    </location>
</feature>
<dbReference type="AlphaFoldDB" id="A0A1G8TA19"/>
<evidence type="ECO:0000256" key="4">
    <source>
        <dbReference type="ARBA" id="ARBA00022989"/>
    </source>
</evidence>
<keyword evidence="2" id="KW-1003">Cell membrane</keyword>
<comment type="subcellular location">
    <subcellularLocation>
        <location evidence="1">Cell membrane</location>
        <topology evidence="1">Multi-pass membrane protein</topology>
    </subcellularLocation>
</comment>
<evidence type="ECO:0000313" key="7">
    <source>
        <dbReference type="EMBL" id="SDJ37785.1"/>
    </source>
</evidence>
<protein>
    <submittedName>
        <fullName evidence="7">Thiosulfate dehydrogenase [quinone] large subunit</fullName>
    </submittedName>
</protein>
<evidence type="ECO:0000256" key="6">
    <source>
        <dbReference type="SAM" id="Phobius"/>
    </source>
</evidence>
<sequence>MTTTAVNRLESRLGGVTLEGRPHHLSAWAILGLRLLMGWVMLSAGWGKVTGEFSAHGYLANVDPASPASGLFGVMAESAALMGAIDVIVPVTQVLIGLALIAGVFVRLAALGAATQMVLFYFGSWDVAGGLVNDQLVYAAVFLTLGALAAGRILGVDRYIEEHPIVERVPQLRYLLG</sequence>
<keyword evidence="3 6" id="KW-0812">Transmembrane</keyword>
<dbReference type="GO" id="GO:0005886">
    <property type="term" value="C:plasma membrane"/>
    <property type="evidence" value="ECO:0007669"/>
    <property type="project" value="UniProtKB-SubCell"/>
</dbReference>
<feature type="transmembrane region" description="Helical" evidence="6">
    <location>
        <begin position="27"/>
        <end position="47"/>
    </location>
</feature>
<feature type="transmembrane region" description="Helical" evidence="6">
    <location>
        <begin position="67"/>
        <end position="89"/>
    </location>
</feature>
<dbReference type="PANTHER" id="PTHR33452">
    <property type="entry name" value="OXIDOREDUCTASE CATD-RELATED"/>
    <property type="match status" value="1"/>
</dbReference>
<keyword evidence="4 6" id="KW-1133">Transmembrane helix</keyword>
<dbReference type="PANTHER" id="PTHR33452:SF1">
    <property type="entry name" value="INNER MEMBRANE PROTEIN YPHA-RELATED"/>
    <property type="match status" value="1"/>
</dbReference>
<keyword evidence="5 6" id="KW-0472">Membrane</keyword>
<dbReference type="STRING" id="1095776.SAMN04515672_0363"/>
<dbReference type="RefSeq" id="WP_090302910.1">
    <property type="nucleotide sequence ID" value="NZ_FNFE01000001.1"/>
</dbReference>
<evidence type="ECO:0000256" key="5">
    <source>
        <dbReference type="ARBA" id="ARBA00023136"/>
    </source>
</evidence>
<proteinExistence type="predicted"/>
<dbReference type="Pfam" id="PF07681">
    <property type="entry name" value="DoxX"/>
    <property type="match status" value="1"/>
</dbReference>
<reference evidence="8" key="1">
    <citation type="submission" date="2016-10" db="EMBL/GenBank/DDBJ databases">
        <authorList>
            <person name="Varghese N."/>
            <person name="Submissions S."/>
        </authorList>
    </citation>
    <scope>NUCLEOTIDE SEQUENCE [LARGE SCALE GENOMIC DNA]</scope>
    <source>
        <strain evidence="8">B4,CECT 8067,JCM 17497</strain>
    </source>
</reference>
<dbReference type="InterPro" id="IPR032808">
    <property type="entry name" value="DoxX"/>
</dbReference>
<evidence type="ECO:0000256" key="2">
    <source>
        <dbReference type="ARBA" id="ARBA00022475"/>
    </source>
</evidence>
<dbReference type="InterPro" id="IPR051907">
    <property type="entry name" value="DoxX-like_oxidoreductase"/>
</dbReference>
<evidence type="ECO:0000256" key="3">
    <source>
        <dbReference type="ARBA" id="ARBA00022692"/>
    </source>
</evidence>
<dbReference type="EMBL" id="FNFE01000001">
    <property type="protein sequence ID" value="SDJ37785.1"/>
    <property type="molecule type" value="Genomic_DNA"/>
</dbReference>
<name>A0A1G8TA19_9EURY</name>
<keyword evidence="8" id="KW-1185">Reference proteome</keyword>
<dbReference type="OrthoDB" id="199518at2157"/>
<accession>A0A1G8TA19</accession>
<dbReference type="Proteomes" id="UP000198882">
    <property type="component" value="Unassembled WGS sequence"/>
</dbReference>
<feature type="transmembrane region" description="Helical" evidence="6">
    <location>
        <begin position="135"/>
        <end position="154"/>
    </location>
</feature>
<organism evidence="7 8">
    <name type="scientific">Natronorubrum texcoconense</name>
    <dbReference type="NCBI Taxonomy" id="1095776"/>
    <lineage>
        <taxon>Archaea</taxon>
        <taxon>Methanobacteriati</taxon>
        <taxon>Methanobacteriota</taxon>
        <taxon>Stenosarchaea group</taxon>
        <taxon>Halobacteria</taxon>
        <taxon>Halobacteriales</taxon>
        <taxon>Natrialbaceae</taxon>
        <taxon>Natronorubrum</taxon>
    </lineage>
</organism>